<keyword evidence="1" id="KW-0732">Signal</keyword>
<protein>
    <recommendedName>
        <fullName evidence="2">Porin domain-containing protein</fullName>
    </recommendedName>
</protein>
<dbReference type="InterPro" id="IPR033900">
    <property type="entry name" value="Gram_neg_porin_domain"/>
</dbReference>
<evidence type="ECO:0000256" key="1">
    <source>
        <dbReference type="SAM" id="SignalP"/>
    </source>
</evidence>
<feature type="domain" description="Porin" evidence="2">
    <location>
        <begin position="42"/>
        <end position="191"/>
    </location>
</feature>
<dbReference type="AlphaFoldDB" id="A0A2W5S992"/>
<proteinExistence type="predicted"/>
<comment type="caution">
    <text evidence="3">The sequence shown here is derived from an EMBL/GenBank/DDBJ whole genome shotgun (WGS) entry which is preliminary data.</text>
</comment>
<evidence type="ECO:0000313" key="4">
    <source>
        <dbReference type="Proteomes" id="UP000248975"/>
    </source>
</evidence>
<dbReference type="SUPFAM" id="SSF56935">
    <property type="entry name" value="Porins"/>
    <property type="match status" value="1"/>
</dbReference>
<reference evidence="3 4" key="1">
    <citation type="submission" date="2017-08" db="EMBL/GenBank/DDBJ databases">
        <title>Infants hospitalized years apart are colonized by the same room-sourced microbial strains.</title>
        <authorList>
            <person name="Brooks B."/>
            <person name="Olm M.R."/>
            <person name="Firek B.A."/>
            <person name="Baker R."/>
            <person name="Thomas B.C."/>
            <person name="Morowitz M.J."/>
            <person name="Banfield J.F."/>
        </authorList>
    </citation>
    <scope>NUCLEOTIDE SEQUENCE [LARGE SCALE GENOMIC DNA]</scope>
    <source>
        <strain evidence="3">S2_003_000_R2_11</strain>
    </source>
</reference>
<sequence>MNYLIPAVLGTALLGTVPAFAQELVGGDLSIGHSFMLDDTGYSKTGIGGSLAFAFGQVGVQGDMAGYSLNEIDGNGSAFTVHGSYLATPTLALGGFYGFDRYEGNTKDFFGAEIAGKSNRVGGEAYYAFGDDEDFMGVNGRFAVSDSLGLSLGLDRLTPDNGSDVTKLSVGADFAFTRTASVYGEFGTISNPFPGQTADGGYIGIGARINFGSEGSPTFGRRGILDMIPGM</sequence>
<dbReference type="Pfam" id="PF13609">
    <property type="entry name" value="Porin_4"/>
    <property type="match status" value="1"/>
</dbReference>
<gene>
    <name evidence="3" type="ORF">DI533_02560</name>
</gene>
<name>A0A2W5S992_CERSP</name>
<dbReference type="Proteomes" id="UP000248975">
    <property type="component" value="Unassembled WGS sequence"/>
</dbReference>
<evidence type="ECO:0000313" key="3">
    <source>
        <dbReference type="EMBL" id="PZQ99568.1"/>
    </source>
</evidence>
<feature type="signal peptide" evidence="1">
    <location>
        <begin position="1"/>
        <end position="21"/>
    </location>
</feature>
<accession>A0A2W5S992</accession>
<dbReference type="Gene3D" id="2.40.160.10">
    <property type="entry name" value="Porin"/>
    <property type="match status" value="1"/>
</dbReference>
<evidence type="ECO:0000259" key="2">
    <source>
        <dbReference type="Pfam" id="PF13609"/>
    </source>
</evidence>
<feature type="chain" id="PRO_5015857230" description="Porin domain-containing protein" evidence="1">
    <location>
        <begin position="22"/>
        <end position="231"/>
    </location>
</feature>
<dbReference type="EMBL" id="QFQS01000001">
    <property type="protein sequence ID" value="PZQ99568.1"/>
    <property type="molecule type" value="Genomic_DNA"/>
</dbReference>
<organism evidence="3 4">
    <name type="scientific">Cereibacter sphaeroides</name>
    <name type="common">Rhodobacter sphaeroides</name>
    <dbReference type="NCBI Taxonomy" id="1063"/>
    <lineage>
        <taxon>Bacteria</taxon>
        <taxon>Pseudomonadati</taxon>
        <taxon>Pseudomonadota</taxon>
        <taxon>Alphaproteobacteria</taxon>
        <taxon>Rhodobacterales</taxon>
        <taxon>Paracoccaceae</taxon>
        <taxon>Cereibacter</taxon>
    </lineage>
</organism>
<dbReference type="InterPro" id="IPR023614">
    <property type="entry name" value="Porin_dom_sf"/>
</dbReference>